<dbReference type="AlphaFoldDB" id="A0A9P6MEZ0"/>
<feature type="compositionally biased region" description="Basic and acidic residues" evidence="1">
    <location>
        <begin position="152"/>
        <end position="164"/>
    </location>
</feature>
<feature type="compositionally biased region" description="Low complexity" evidence="1">
    <location>
        <begin position="361"/>
        <end position="371"/>
    </location>
</feature>
<proteinExistence type="predicted"/>
<feature type="non-terminal residue" evidence="3">
    <location>
        <position position="691"/>
    </location>
</feature>
<comment type="caution">
    <text evidence="3">The sequence shown here is derived from an EMBL/GenBank/DDBJ whole genome shotgun (WGS) entry which is preliminary data.</text>
</comment>
<keyword evidence="2" id="KW-0472">Membrane</keyword>
<dbReference type="Proteomes" id="UP000749646">
    <property type="component" value="Unassembled WGS sequence"/>
</dbReference>
<evidence type="ECO:0000256" key="2">
    <source>
        <dbReference type="SAM" id="Phobius"/>
    </source>
</evidence>
<keyword evidence="4" id="KW-1185">Reference proteome</keyword>
<feature type="compositionally biased region" description="Low complexity" evidence="1">
    <location>
        <begin position="76"/>
        <end position="129"/>
    </location>
</feature>
<protein>
    <submittedName>
        <fullName evidence="3">Uncharacterized protein</fullName>
    </submittedName>
</protein>
<reference evidence="3" key="1">
    <citation type="journal article" date="2020" name="Fungal Divers.">
        <title>Resolving the Mortierellaceae phylogeny through synthesis of multi-gene phylogenetics and phylogenomics.</title>
        <authorList>
            <person name="Vandepol N."/>
            <person name="Liber J."/>
            <person name="Desiro A."/>
            <person name="Na H."/>
            <person name="Kennedy M."/>
            <person name="Barry K."/>
            <person name="Grigoriev I.V."/>
            <person name="Miller A.N."/>
            <person name="O'Donnell K."/>
            <person name="Stajich J.E."/>
            <person name="Bonito G."/>
        </authorList>
    </citation>
    <scope>NUCLEOTIDE SEQUENCE</scope>
    <source>
        <strain evidence="3">MES-2147</strain>
    </source>
</reference>
<feature type="compositionally biased region" description="Low complexity" evidence="1">
    <location>
        <begin position="197"/>
        <end position="211"/>
    </location>
</feature>
<feature type="region of interest" description="Disordered" evidence="1">
    <location>
        <begin position="311"/>
        <end position="385"/>
    </location>
</feature>
<feature type="compositionally biased region" description="Polar residues" evidence="1">
    <location>
        <begin position="212"/>
        <end position="221"/>
    </location>
</feature>
<feature type="compositionally biased region" description="Low complexity" evidence="1">
    <location>
        <begin position="328"/>
        <end position="338"/>
    </location>
</feature>
<feature type="transmembrane region" description="Helical" evidence="2">
    <location>
        <begin position="554"/>
        <end position="572"/>
    </location>
</feature>
<organism evidence="3 4">
    <name type="scientific">Modicella reniformis</name>
    <dbReference type="NCBI Taxonomy" id="1440133"/>
    <lineage>
        <taxon>Eukaryota</taxon>
        <taxon>Fungi</taxon>
        <taxon>Fungi incertae sedis</taxon>
        <taxon>Mucoromycota</taxon>
        <taxon>Mortierellomycotina</taxon>
        <taxon>Mortierellomycetes</taxon>
        <taxon>Mortierellales</taxon>
        <taxon>Mortierellaceae</taxon>
        <taxon>Modicella</taxon>
    </lineage>
</organism>
<feature type="compositionally biased region" description="Low complexity" evidence="1">
    <location>
        <begin position="172"/>
        <end position="189"/>
    </location>
</feature>
<sequence length="691" mass="75042">MKTRQRSASAHGRALVEPDRPLLNISPTSLEYQLTASLLNYRQPPFSSPRERSTGSRSKIQQQKSRRVTVGHDIRIGSNGSSSNNNANNNTTTTTTTITNINNNNNNNNNNNININNSSSSSINTPGSTGHRGHRRKRSSKDSCVPDNVENVYRHGRDGEPLESRRRKYSHTTPGELTPTSLPSSPTGTQVQFAYQASLSPSAPASSSSNSEQHQPGTPSGSLFPPASSSQPSLPPKSPKSLIAHYFPSSLPPPPSRNRLPGKNKEPLLAPTPCKTPTFGPALSSLGQVTSTLALPPPSVSYHCVPSTSISHCSTAQPHGHEDNEALSVSSRPSPSTSALGLPIPAARTQPHPLRQHSDSDPWISTTSSSSRGCFHNHPQPHPLARNQHVNNFIHHSNTADDTGASTTIFSLPTPVPASATGQSCSAGPSVRRCSSATAFTTTPIYPSPLADYRHPAIIRLQQKPVPYVRELVPGKEDPGMLTAQTGPPSANTSRDLETVLEEINGRLRTNRTSLDPWSYDACWEEKPLPPLRLENDPRKWVFRDETGIVPGPYFFLLGFLCPVLWWIGSVYPHNEDPKNKGPPSDPQNHPIIQWLQRQLKAAGATIASITMSNSHPIQPSALVATLQIVHISQEEAAREGSTFANVSTIHVPLPPPIHLSSQEPLDTHGPWSAEDHASSVFEQRMEHDRK</sequence>
<dbReference type="EMBL" id="JAAAHW010001280">
    <property type="protein sequence ID" value="KAF9995805.1"/>
    <property type="molecule type" value="Genomic_DNA"/>
</dbReference>
<keyword evidence="2" id="KW-0812">Transmembrane</keyword>
<gene>
    <name evidence="3" type="ORF">BGZ65_008569</name>
</gene>
<feature type="region of interest" description="Disordered" evidence="1">
    <location>
        <begin position="42"/>
        <end position="276"/>
    </location>
</feature>
<feature type="compositionally biased region" description="Low complexity" evidence="1">
    <location>
        <begin position="222"/>
        <end position="232"/>
    </location>
</feature>
<feature type="region of interest" description="Disordered" evidence="1">
    <location>
        <begin position="656"/>
        <end position="691"/>
    </location>
</feature>
<keyword evidence="2" id="KW-1133">Transmembrane helix</keyword>
<dbReference type="OrthoDB" id="2140426at2759"/>
<feature type="compositionally biased region" description="Basic and acidic residues" evidence="1">
    <location>
        <begin position="674"/>
        <end position="691"/>
    </location>
</feature>
<evidence type="ECO:0000256" key="1">
    <source>
        <dbReference type="SAM" id="MobiDB-lite"/>
    </source>
</evidence>
<evidence type="ECO:0000313" key="3">
    <source>
        <dbReference type="EMBL" id="KAF9995805.1"/>
    </source>
</evidence>
<accession>A0A9P6MEZ0</accession>
<evidence type="ECO:0000313" key="4">
    <source>
        <dbReference type="Proteomes" id="UP000749646"/>
    </source>
</evidence>
<name>A0A9P6MEZ0_9FUNG</name>